<reference evidence="2 3" key="1">
    <citation type="submission" date="2018-01" db="EMBL/GenBank/DDBJ databases">
        <title>Genome Sequencing and Assembly of Anaerobacter polyendosporus strain CT4.</title>
        <authorList>
            <person name="Tachaapaikoon C."/>
            <person name="Sutheeworapong S."/>
            <person name="Jenjaroenpun P."/>
            <person name="Wongsurawat T."/>
            <person name="Nookeaw I."/>
            <person name="Cheawchanlertfa P."/>
            <person name="Kosugi A."/>
            <person name="Cheevadhanarak S."/>
            <person name="Ratanakhanokchai K."/>
        </authorList>
    </citation>
    <scope>NUCLEOTIDE SEQUENCE [LARGE SCALE GENOMIC DNA]</scope>
    <source>
        <strain evidence="2 3">CT4</strain>
    </source>
</reference>
<evidence type="ECO:0008006" key="4">
    <source>
        <dbReference type="Google" id="ProtNLM"/>
    </source>
</evidence>
<dbReference type="InterPro" id="IPR038765">
    <property type="entry name" value="Papain-like_cys_pep_sf"/>
</dbReference>
<accession>A0A410DWI8</accession>
<keyword evidence="1" id="KW-0732">Signal</keyword>
<evidence type="ECO:0000313" key="2">
    <source>
        <dbReference type="EMBL" id="QAA33445.1"/>
    </source>
</evidence>
<organism evidence="2 3">
    <name type="scientific">Clostridium manihotivorum</name>
    <dbReference type="NCBI Taxonomy" id="2320868"/>
    <lineage>
        <taxon>Bacteria</taxon>
        <taxon>Bacillati</taxon>
        <taxon>Bacillota</taxon>
        <taxon>Clostridia</taxon>
        <taxon>Eubacteriales</taxon>
        <taxon>Clostridiaceae</taxon>
        <taxon>Clostridium</taxon>
    </lineage>
</organism>
<sequence>MKKSKVFLSMFLSVFLTSVVTVQAFASTTSGSTSYNSTQPAFDKALEKAKSNPFPIETSKVLNRTLVNKKIVNDPKSNQIRSLTGQINPLEATSNGVYPTRKGVILVTDDKYSGIIPLGHSAIVYSASDVVESLSSGVVMGKNNWDTTRNTCAAGTVISTTADQDAAAAEWCKSKIGLPYNYDYYNMSTRSKFYCSQLVWASFEDNYGIDLNTSAYDISLFGKTLSAIHPTELLTNDNVVVTYRNNWSVN</sequence>
<name>A0A410DWI8_9CLOT</name>
<feature type="signal peptide" evidence="1">
    <location>
        <begin position="1"/>
        <end position="26"/>
    </location>
</feature>
<dbReference type="AlphaFoldDB" id="A0A410DWI8"/>
<protein>
    <recommendedName>
        <fullName evidence="4">Permuted papain-like amidase enzyme, YaeF/YiiX, C92 family</fullName>
    </recommendedName>
</protein>
<keyword evidence="3" id="KW-1185">Reference proteome</keyword>
<dbReference type="Gene3D" id="3.90.1720.10">
    <property type="entry name" value="endopeptidase domain like (from Nostoc punctiforme)"/>
    <property type="match status" value="1"/>
</dbReference>
<dbReference type="InterPro" id="IPR024453">
    <property type="entry name" value="Peptidase_C92"/>
</dbReference>
<evidence type="ECO:0000256" key="1">
    <source>
        <dbReference type="SAM" id="SignalP"/>
    </source>
</evidence>
<dbReference type="EMBL" id="CP025746">
    <property type="protein sequence ID" value="QAA33445.1"/>
    <property type="molecule type" value="Genomic_DNA"/>
</dbReference>
<gene>
    <name evidence="2" type="ORF">C1I91_18330</name>
</gene>
<dbReference type="OrthoDB" id="1708048at2"/>
<dbReference type="RefSeq" id="WP_128214168.1">
    <property type="nucleotide sequence ID" value="NZ_CP025746.1"/>
</dbReference>
<dbReference type="SUPFAM" id="SSF54001">
    <property type="entry name" value="Cysteine proteinases"/>
    <property type="match status" value="1"/>
</dbReference>
<dbReference type="Proteomes" id="UP000286268">
    <property type="component" value="Chromosome"/>
</dbReference>
<proteinExistence type="predicted"/>
<feature type="chain" id="PRO_5019364614" description="Permuted papain-like amidase enzyme, YaeF/YiiX, C92 family" evidence="1">
    <location>
        <begin position="27"/>
        <end position="250"/>
    </location>
</feature>
<evidence type="ECO:0000313" key="3">
    <source>
        <dbReference type="Proteomes" id="UP000286268"/>
    </source>
</evidence>
<dbReference type="Pfam" id="PF05708">
    <property type="entry name" value="Peptidase_C92"/>
    <property type="match status" value="1"/>
</dbReference>
<dbReference type="KEGG" id="cmah:C1I91_18330"/>